<dbReference type="AlphaFoldDB" id="A0AAV7QZT5"/>
<accession>A0AAV7QZT5</accession>
<dbReference type="EMBL" id="JANPWB010000010">
    <property type="protein sequence ID" value="KAJ1143968.1"/>
    <property type="molecule type" value="Genomic_DNA"/>
</dbReference>
<sequence>MRPNSLSRTEETIVGVDRQQTPQRLPYELLIPHVPHPRGIDSYTPLKLGVNGAVRFLLPVAFLRPG</sequence>
<protein>
    <submittedName>
        <fullName evidence="1">Uncharacterized protein</fullName>
    </submittedName>
</protein>
<evidence type="ECO:0000313" key="2">
    <source>
        <dbReference type="Proteomes" id="UP001066276"/>
    </source>
</evidence>
<proteinExistence type="predicted"/>
<gene>
    <name evidence="1" type="ORF">NDU88_010270</name>
</gene>
<organism evidence="1 2">
    <name type="scientific">Pleurodeles waltl</name>
    <name type="common">Iberian ribbed newt</name>
    <dbReference type="NCBI Taxonomy" id="8319"/>
    <lineage>
        <taxon>Eukaryota</taxon>
        <taxon>Metazoa</taxon>
        <taxon>Chordata</taxon>
        <taxon>Craniata</taxon>
        <taxon>Vertebrata</taxon>
        <taxon>Euteleostomi</taxon>
        <taxon>Amphibia</taxon>
        <taxon>Batrachia</taxon>
        <taxon>Caudata</taxon>
        <taxon>Salamandroidea</taxon>
        <taxon>Salamandridae</taxon>
        <taxon>Pleurodelinae</taxon>
        <taxon>Pleurodeles</taxon>
    </lineage>
</organism>
<keyword evidence="2" id="KW-1185">Reference proteome</keyword>
<evidence type="ECO:0000313" key="1">
    <source>
        <dbReference type="EMBL" id="KAJ1143968.1"/>
    </source>
</evidence>
<comment type="caution">
    <text evidence="1">The sequence shown here is derived from an EMBL/GenBank/DDBJ whole genome shotgun (WGS) entry which is preliminary data.</text>
</comment>
<reference evidence="1" key="1">
    <citation type="journal article" date="2022" name="bioRxiv">
        <title>Sequencing and chromosome-scale assembly of the giantPleurodeles waltlgenome.</title>
        <authorList>
            <person name="Brown T."/>
            <person name="Elewa A."/>
            <person name="Iarovenko S."/>
            <person name="Subramanian E."/>
            <person name="Araus A.J."/>
            <person name="Petzold A."/>
            <person name="Susuki M."/>
            <person name="Suzuki K.-i.T."/>
            <person name="Hayashi T."/>
            <person name="Toyoda A."/>
            <person name="Oliveira C."/>
            <person name="Osipova E."/>
            <person name="Leigh N.D."/>
            <person name="Simon A."/>
            <person name="Yun M.H."/>
        </authorList>
    </citation>
    <scope>NUCLEOTIDE SEQUENCE</scope>
    <source>
        <strain evidence="1">20211129_DDA</strain>
        <tissue evidence="1">Liver</tissue>
    </source>
</reference>
<dbReference type="Proteomes" id="UP001066276">
    <property type="component" value="Chromosome 6"/>
</dbReference>
<name>A0AAV7QZT5_PLEWA</name>